<protein>
    <submittedName>
        <fullName evidence="2">Uncharacterized protein</fullName>
    </submittedName>
</protein>
<accession>A0A561S9C4</accession>
<reference evidence="2 3" key="1">
    <citation type="submission" date="2019-06" db="EMBL/GenBank/DDBJ databases">
        <title>Sequencing the genomes of 1000 actinobacteria strains.</title>
        <authorList>
            <person name="Klenk H.-P."/>
        </authorList>
    </citation>
    <scope>NUCLEOTIDE SEQUENCE [LARGE SCALE GENOMIC DNA]</scope>
    <source>
        <strain evidence="2 3">DSM 44826</strain>
    </source>
</reference>
<dbReference type="Proteomes" id="UP000317940">
    <property type="component" value="Unassembled WGS sequence"/>
</dbReference>
<organism evidence="2 3">
    <name type="scientific">Kitasatospora viridis</name>
    <dbReference type="NCBI Taxonomy" id="281105"/>
    <lineage>
        <taxon>Bacteria</taxon>
        <taxon>Bacillati</taxon>
        <taxon>Actinomycetota</taxon>
        <taxon>Actinomycetes</taxon>
        <taxon>Kitasatosporales</taxon>
        <taxon>Streptomycetaceae</taxon>
        <taxon>Kitasatospora</taxon>
    </lineage>
</organism>
<keyword evidence="1" id="KW-1133">Transmembrane helix</keyword>
<keyword evidence="1" id="KW-0812">Transmembrane</keyword>
<keyword evidence="1" id="KW-0472">Membrane</keyword>
<dbReference type="RefSeq" id="WP_145911685.1">
    <property type="nucleotide sequence ID" value="NZ_BAAAMZ010000023.1"/>
</dbReference>
<keyword evidence="3" id="KW-1185">Reference proteome</keyword>
<comment type="caution">
    <text evidence="2">The sequence shown here is derived from an EMBL/GenBank/DDBJ whole genome shotgun (WGS) entry which is preliminary data.</text>
</comment>
<evidence type="ECO:0000256" key="1">
    <source>
        <dbReference type="SAM" id="Phobius"/>
    </source>
</evidence>
<dbReference type="AlphaFoldDB" id="A0A561S9C4"/>
<dbReference type="EMBL" id="VIWT01000009">
    <property type="protein sequence ID" value="TWF71472.1"/>
    <property type="molecule type" value="Genomic_DNA"/>
</dbReference>
<dbReference type="OrthoDB" id="4541633at2"/>
<evidence type="ECO:0000313" key="2">
    <source>
        <dbReference type="EMBL" id="TWF71472.1"/>
    </source>
</evidence>
<name>A0A561S9C4_9ACTN</name>
<evidence type="ECO:0000313" key="3">
    <source>
        <dbReference type="Proteomes" id="UP000317940"/>
    </source>
</evidence>
<proteinExistence type="predicted"/>
<feature type="transmembrane region" description="Helical" evidence="1">
    <location>
        <begin position="6"/>
        <end position="24"/>
    </location>
</feature>
<gene>
    <name evidence="2" type="ORF">FHX73_19102</name>
</gene>
<sequence>MDLLNSGITALVTLLAVMLGGWLSTRAQDRLWRRDHARQWRDIRLATYRDFLTAFREYIAFMREPTASITTAPHPRKAGVSMPFFDEAGRPYVERLEAAKTAARLVSEWPQTVNALDALVAEARTIASARATHGASDVPAEAFEALWAAERQFLAQARRELGLPAMAKGESGWA</sequence>